<keyword evidence="5 13" id="KW-0547">Nucleotide-binding</keyword>
<evidence type="ECO:0000256" key="13">
    <source>
        <dbReference type="PROSITE-ProRule" id="PRU00409"/>
    </source>
</evidence>
<dbReference type="InterPro" id="IPR013815">
    <property type="entry name" value="ATP_grasp_subdomain_1"/>
</dbReference>
<feature type="domain" description="ATP-grasp" evidence="14">
    <location>
        <begin position="110"/>
        <end position="315"/>
    </location>
</feature>
<evidence type="ECO:0000256" key="12">
    <source>
        <dbReference type="PIRSR" id="PIRSR039102-3"/>
    </source>
</evidence>
<dbReference type="PIRSF" id="PIRSF039102">
    <property type="entry name" value="Ddl/VanB"/>
    <property type="match status" value="1"/>
</dbReference>
<gene>
    <name evidence="10" type="primary">ddl</name>
    <name evidence="15" type="ORF">A2589_00910</name>
</gene>
<dbReference type="PROSITE" id="PS00843">
    <property type="entry name" value="DALA_DALA_LIGASE_1"/>
    <property type="match status" value="1"/>
</dbReference>
<dbReference type="Gene3D" id="3.30.1490.20">
    <property type="entry name" value="ATP-grasp fold, A domain"/>
    <property type="match status" value="1"/>
</dbReference>
<comment type="cofactor">
    <cofactor evidence="12">
        <name>Mg(2+)</name>
        <dbReference type="ChEBI" id="CHEBI:18420"/>
    </cofactor>
    <cofactor evidence="12">
        <name>Mn(2+)</name>
        <dbReference type="ChEBI" id="CHEBI:29035"/>
    </cofactor>
    <text evidence="12">Binds 2 magnesium or manganese ions per subunit.</text>
</comment>
<keyword evidence="4 10" id="KW-0436">Ligase</keyword>
<dbReference type="SUPFAM" id="SSF56059">
    <property type="entry name" value="Glutathione synthetase ATP-binding domain-like"/>
    <property type="match status" value="1"/>
</dbReference>
<name>A0A1G2QFL7_9BACT</name>
<evidence type="ECO:0000256" key="3">
    <source>
        <dbReference type="ARBA" id="ARBA00022490"/>
    </source>
</evidence>
<dbReference type="InterPro" id="IPR011095">
    <property type="entry name" value="Dala_Dala_lig_C"/>
</dbReference>
<dbReference type="EC" id="6.3.2.4" evidence="10"/>
<sequence>MLKTRVGVIRGGPGHEYEVSLKSGASVLSNLPEKYEARDIFISREGEWHLAGLTIKPEEIVRHVDVVFNALHGEFGEDGGLQAILDNLNIPYTGSGRLASAVGINKESVKAICRAHGIKVPYGLTLADNFDLHQASQQVFLKIPPPWVIKPLDKGSSVGLFFARSHSELEAALAKAATVSDNLLIEEYIKGKEATCGVINNFRQERIYKLLPIEIRRPSTCPVWNYEDKYSGVTEEICPGCFSAEESAEIQTIAAKMHEILGLRHYSRSDFIVSSRGIYALEVNTLPGLTTESLLPKALAAIGCSYADFLDHTITLALSS</sequence>
<dbReference type="UniPathway" id="UPA00219"/>
<comment type="caution">
    <text evidence="15">The sequence shown here is derived from an EMBL/GenBank/DDBJ whole genome shotgun (WGS) entry which is preliminary data.</text>
</comment>
<keyword evidence="6 13" id="KW-0067">ATP-binding</keyword>
<dbReference type="Gene3D" id="3.40.50.20">
    <property type="match status" value="1"/>
</dbReference>
<feature type="active site" evidence="11">
    <location>
        <position position="156"/>
    </location>
</feature>
<dbReference type="InterPro" id="IPR005905">
    <property type="entry name" value="D_ala_D_ala"/>
</dbReference>
<evidence type="ECO:0000256" key="8">
    <source>
        <dbReference type="ARBA" id="ARBA00022984"/>
    </source>
</evidence>
<dbReference type="Pfam" id="PF01820">
    <property type="entry name" value="Dala_Dala_lig_N"/>
    <property type="match status" value="2"/>
</dbReference>
<keyword evidence="12" id="KW-0464">Manganese</keyword>
<dbReference type="InterPro" id="IPR011127">
    <property type="entry name" value="Dala_Dala_lig_N"/>
</dbReference>
<evidence type="ECO:0000256" key="2">
    <source>
        <dbReference type="ARBA" id="ARBA00010871"/>
    </source>
</evidence>
<evidence type="ECO:0000313" key="15">
    <source>
        <dbReference type="EMBL" id="OHA59415.1"/>
    </source>
</evidence>
<dbReference type="GO" id="GO:0009252">
    <property type="term" value="P:peptidoglycan biosynthetic process"/>
    <property type="evidence" value="ECO:0007669"/>
    <property type="project" value="UniProtKB-UniRule"/>
</dbReference>
<comment type="similarity">
    <text evidence="2 10">Belongs to the D-alanine--D-alanine ligase family.</text>
</comment>
<evidence type="ECO:0000256" key="1">
    <source>
        <dbReference type="ARBA" id="ARBA00004496"/>
    </source>
</evidence>
<dbReference type="GO" id="GO:0005524">
    <property type="term" value="F:ATP binding"/>
    <property type="evidence" value="ECO:0007669"/>
    <property type="project" value="UniProtKB-UniRule"/>
</dbReference>
<dbReference type="Proteomes" id="UP000177838">
    <property type="component" value="Unassembled WGS sequence"/>
</dbReference>
<comment type="pathway">
    <text evidence="10">Cell wall biogenesis; peptidoglycan biosynthesis.</text>
</comment>
<keyword evidence="9 10" id="KW-0961">Cell wall biogenesis/degradation</keyword>
<dbReference type="PANTHER" id="PTHR23132">
    <property type="entry name" value="D-ALANINE--D-ALANINE LIGASE"/>
    <property type="match status" value="1"/>
</dbReference>
<dbReference type="AlphaFoldDB" id="A0A1G2QFL7"/>
<keyword evidence="3 10" id="KW-0963">Cytoplasm</keyword>
<feature type="binding site" evidence="12">
    <location>
        <position position="282"/>
    </location>
    <ligand>
        <name>Mg(2+)</name>
        <dbReference type="ChEBI" id="CHEBI:18420"/>
        <label>1</label>
    </ligand>
</feature>
<comment type="catalytic activity">
    <reaction evidence="10">
        <text>2 D-alanine + ATP = D-alanyl-D-alanine + ADP + phosphate + H(+)</text>
        <dbReference type="Rhea" id="RHEA:11224"/>
        <dbReference type="ChEBI" id="CHEBI:15378"/>
        <dbReference type="ChEBI" id="CHEBI:30616"/>
        <dbReference type="ChEBI" id="CHEBI:43474"/>
        <dbReference type="ChEBI" id="CHEBI:57416"/>
        <dbReference type="ChEBI" id="CHEBI:57822"/>
        <dbReference type="ChEBI" id="CHEBI:456216"/>
        <dbReference type="EC" id="6.3.2.4"/>
    </reaction>
</comment>
<feature type="binding site" evidence="12">
    <location>
        <position position="282"/>
    </location>
    <ligand>
        <name>Mg(2+)</name>
        <dbReference type="ChEBI" id="CHEBI:18420"/>
        <label>2</label>
    </ligand>
</feature>
<dbReference type="PANTHER" id="PTHR23132:SF23">
    <property type="entry name" value="D-ALANINE--D-ALANINE LIGASE B"/>
    <property type="match status" value="1"/>
</dbReference>
<evidence type="ECO:0000256" key="9">
    <source>
        <dbReference type="ARBA" id="ARBA00023316"/>
    </source>
</evidence>
<accession>A0A1G2QFL7</accession>
<evidence type="ECO:0000259" key="14">
    <source>
        <dbReference type="PROSITE" id="PS50975"/>
    </source>
</evidence>
<dbReference type="GO" id="GO:0046872">
    <property type="term" value="F:metal ion binding"/>
    <property type="evidence" value="ECO:0007669"/>
    <property type="project" value="UniProtKB-KW"/>
</dbReference>
<dbReference type="Gene3D" id="3.30.470.20">
    <property type="entry name" value="ATP-grasp fold, B domain"/>
    <property type="match status" value="1"/>
</dbReference>
<feature type="active site" evidence="11">
    <location>
        <position position="293"/>
    </location>
</feature>
<feature type="active site" evidence="11">
    <location>
        <position position="16"/>
    </location>
</feature>
<dbReference type="GO" id="GO:0071555">
    <property type="term" value="P:cell wall organization"/>
    <property type="evidence" value="ECO:0007669"/>
    <property type="project" value="UniProtKB-KW"/>
</dbReference>
<dbReference type="GO" id="GO:0005737">
    <property type="term" value="C:cytoplasm"/>
    <property type="evidence" value="ECO:0007669"/>
    <property type="project" value="UniProtKB-SubCell"/>
</dbReference>
<evidence type="ECO:0000256" key="4">
    <source>
        <dbReference type="ARBA" id="ARBA00022598"/>
    </source>
</evidence>
<dbReference type="NCBIfam" id="NF002378">
    <property type="entry name" value="PRK01372.1"/>
    <property type="match status" value="1"/>
</dbReference>
<dbReference type="SUPFAM" id="SSF52440">
    <property type="entry name" value="PreATP-grasp domain"/>
    <property type="match status" value="1"/>
</dbReference>
<dbReference type="Pfam" id="PF07478">
    <property type="entry name" value="Dala_Dala_lig_C"/>
    <property type="match status" value="1"/>
</dbReference>
<protein>
    <recommendedName>
        <fullName evidence="10">D-alanine--D-alanine ligase</fullName>
        <ecNumber evidence="10">6.3.2.4</ecNumber>
    </recommendedName>
    <alternativeName>
        <fullName evidence="10">D-Ala-D-Ala ligase</fullName>
    </alternativeName>
    <alternativeName>
        <fullName evidence="10">D-alanylalanine synthetase</fullName>
    </alternativeName>
</protein>
<evidence type="ECO:0000313" key="16">
    <source>
        <dbReference type="Proteomes" id="UP000177838"/>
    </source>
</evidence>
<comment type="function">
    <text evidence="10">Cell wall formation.</text>
</comment>
<proteinExistence type="inferred from homology"/>
<comment type="subcellular location">
    <subcellularLocation>
        <location evidence="1 10">Cytoplasm</location>
    </subcellularLocation>
</comment>
<feature type="binding site" evidence="12">
    <location>
        <position position="284"/>
    </location>
    <ligand>
        <name>Mg(2+)</name>
        <dbReference type="ChEBI" id="CHEBI:18420"/>
        <label>2</label>
    </ligand>
</feature>
<keyword evidence="7 10" id="KW-0133">Cell shape</keyword>
<dbReference type="InterPro" id="IPR000291">
    <property type="entry name" value="D-Ala_lig_Van_CS"/>
</dbReference>
<keyword evidence="12" id="KW-0479">Metal-binding</keyword>
<keyword evidence="12" id="KW-0460">Magnesium</keyword>
<dbReference type="PROSITE" id="PS00844">
    <property type="entry name" value="DALA_DALA_LIGASE_2"/>
    <property type="match status" value="1"/>
</dbReference>
<dbReference type="InterPro" id="IPR016185">
    <property type="entry name" value="PreATP-grasp_dom_sf"/>
</dbReference>
<dbReference type="STRING" id="1802439.A2589_00910"/>
<evidence type="ECO:0000256" key="6">
    <source>
        <dbReference type="ARBA" id="ARBA00022840"/>
    </source>
</evidence>
<evidence type="ECO:0000256" key="7">
    <source>
        <dbReference type="ARBA" id="ARBA00022960"/>
    </source>
</evidence>
<dbReference type="PROSITE" id="PS50975">
    <property type="entry name" value="ATP_GRASP"/>
    <property type="match status" value="1"/>
</dbReference>
<evidence type="ECO:0000256" key="11">
    <source>
        <dbReference type="PIRSR" id="PIRSR039102-1"/>
    </source>
</evidence>
<dbReference type="InterPro" id="IPR011761">
    <property type="entry name" value="ATP-grasp"/>
</dbReference>
<dbReference type="GO" id="GO:0008716">
    <property type="term" value="F:D-alanine-D-alanine ligase activity"/>
    <property type="evidence" value="ECO:0007669"/>
    <property type="project" value="UniProtKB-UniRule"/>
</dbReference>
<dbReference type="EMBL" id="MHTK01000006">
    <property type="protein sequence ID" value="OHA59415.1"/>
    <property type="molecule type" value="Genomic_DNA"/>
</dbReference>
<reference evidence="15 16" key="1">
    <citation type="journal article" date="2016" name="Nat. Commun.">
        <title>Thousands of microbial genomes shed light on interconnected biogeochemical processes in an aquifer system.</title>
        <authorList>
            <person name="Anantharaman K."/>
            <person name="Brown C.T."/>
            <person name="Hug L.A."/>
            <person name="Sharon I."/>
            <person name="Castelle C.J."/>
            <person name="Probst A.J."/>
            <person name="Thomas B.C."/>
            <person name="Singh A."/>
            <person name="Wilkins M.J."/>
            <person name="Karaoz U."/>
            <person name="Brodie E.L."/>
            <person name="Williams K.H."/>
            <person name="Hubbard S.S."/>
            <person name="Banfield J.F."/>
        </authorList>
    </citation>
    <scope>NUCLEOTIDE SEQUENCE [LARGE SCALE GENOMIC DNA]</scope>
</reference>
<feature type="binding site" evidence="12">
    <location>
        <position position="270"/>
    </location>
    <ligand>
        <name>Mg(2+)</name>
        <dbReference type="ChEBI" id="CHEBI:18420"/>
        <label>1</label>
    </ligand>
</feature>
<dbReference type="GO" id="GO:0008360">
    <property type="term" value="P:regulation of cell shape"/>
    <property type="evidence" value="ECO:0007669"/>
    <property type="project" value="UniProtKB-KW"/>
</dbReference>
<keyword evidence="8 10" id="KW-0573">Peptidoglycan synthesis</keyword>
<evidence type="ECO:0000256" key="10">
    <source>
        <dbReference type="HAMAP-Rule" id="MF_00047"/>
    </source>
</evidence>
<evidence type="ECO:0000256" key="5">
    <source>
        <dbReference type="ARBA" id="ARBA00022741"/>
    </source>
</evidence>
<organism evidence="15 16">
    <name type="scientific">Candidatus Vogelbacteria bacterium RIFOXYD1_FULL_46_19</name>
    <dbReference type="NCBI Taxonomy" id="1802439"/>
    <lineage>
        <taxon>Bacteria</taxon>
        <taxon>Candidatus Vogeliibacteriota</taxon>
    </lineage>
</organism>
<dbReference type="HAMAP" id="MF_00047">
    <property type="entry name" value="Dala_Dala_lig"/>
    <property type="match status" value="1"/>
</dbReference>